<protein>
    <submittedName>
        <fullName evidence="4">Single-stranded DNA-binding protein</fullName>
    </submittedName>
</protein>
<evidence type="ECO:0000256" key="3">
    <source>
        <dbReference type="SAM" id="MobiDB-lite"/>
    </source>
</evidence>
<dbReference type="Proteomes" id="UP000320055">
    <property type="component" value="Unassembled WGS sequence"/>
</dbReference>
<gene>
    <name evidence="4" type="ORF">H1P_2700002</name>
</gene>
<sequence length="172" mass="18814">MNTCILMAEVITNPELRKTPDDVDVANMMVEFPGLRDEDPATRIRVVGWRNLGVEMSQNYSVGDRLVIEGRLSMNLIEMNGYKEKRAELVASHIYAMGQSSDRGLSQPTAMPSNVVDFQASTPSAELPEPISLQAPTSAPELSSTPEYSSAPATATNTTEDYDEGTLDEIPF</sequence>
<keyword evidence="1 2" id="KW-0238">DNA-binding</keyword>
<dbReference type="InterPro" id="IPR012340">
    <property type="entry name" value="NA-bd_OB-fold"/>
</dbReference>
<dbReference type="OrthoDB" id="513679at2"/>
<dbReference type="Pfam" id="PF00436">
    <property type="entry name" value="SSB"/>
    <property type="match status" value="1"/>
</dbReference>
<dbReference type="InterPro" id="IPR000424">
    <property type="entry name" value="Primosome_PriB/ssb"/>
</dbReference>
<reference evidence="4 5" key="1">
    <citation type="submission" date="2019-01" db="EMBL/GenBank/DDBJ databases">
        <authorList>
            <person name="Brito A."/>
        </authorList>
    </citation>
    <scope>NUCLEOTIDE SEQUENCE [LARGE SCALE GENOMIC DNA]</scope>
    <source>
        <strain evidence="4">1</strain>
    </source>
</reference>
<dbReference type="EMBL" id="CAACVJ010000191">
    <property type="protein sequence ID" value="VEP14559.1"/>
    <property type="molecule type" value="Genomic_DNA"/>
</dbReference>
<organism evidence="4 5">
    <name type="scientific">Hyella patelloides LEGE 07179</name>
    <dbReference type="NCBI Taxonomy" id="945734"/>
    <lineage>
        <taxon>Bacteria</taxon>
        <taxon>Bacillati</taxon>
        <taxon>Cyanobacteriota</taxon>
        <taxon>Cyanophyceae</taxon>
        <taxon>Pleurocapsales</taxon>
        <taxon>Hyellaceae</taxon>
        <taxon>Hyella</taxon>
    </lineage>
</organism>
<dbReference type="AlphaFoldDB" id="A0A563VT46"/>
<name>A0A563VT46_9CYAN</name>
<evidence type="ECO:0000313" key="5">
    <source>
        <dbReference type="Proteomes" id="UP000320055"/>
    </source>
</evidence>
<accession>A0A563VT46</accession>
<dbReference type="SUPFAM" id="SSF50249">
    <property type="entry name" value="Nucleic acid-binding proteins"/>
    <property type="match status" value="1"/>
</dbReference>
<feature type="region of interest" description="Disordered" evidence="3">
    <location>
        <begin position="120"/>
        <end position="172"/>
    </location>
</feature>
<dbReference type="GO" id="GO:0003697">
    <property type="term" value="F:single-stranded DNA binding"/>
    <property type="evidence" value="ECO:0007669"/>
    <property type="project" value="InterPro"/>
</dbReference>
<proteinExistence type="predicted"/>
<dbReference type="Gene3D" id="2.40.50.140">
    <property type="entry name" value="Nucleic acid-binding proteins"/>
    <property type="match status" value="1"/>
</dbReference>
<dbReference type="PROSITE" id="PS50935">
    <property type="entry name" value="SSB"/>
    <property type="match status" value="1"/>
</dbReference>
<dbReference type="CDD" id="cd04496">
    <property type="entry name" value="SSB_OBF"/>
    <property type="match status" value="1"/>
</dbReference>
<evidence type="ECO:0000256" key="2">
    <source>
        <dbReference type="PROSITE-ProRule" id="PRU00252"/>
    </source>
</evidence>
<feature type="compositionally biased region" description="Acidic residues" evidence="3">
    <location>
        <begin position="160"/>
        <end position="172"/>
    </location>
</feature>
<evidence type="ECO:0000256" key="1">
    <source>
        <dbReference type="ARBA" id="ARBA00023125"/>
    </source>
</evidence>
<feature type="compositionally biased region" description="Polar residues" evidence="3">
    <location>
        <begin position="134"/>
        <end position="159"/>
    </location>
</feature>
<dbReference type="RefSeq" id="WP_144873166.1">
    <property type="nucleotide sequence ID" value="NZ_LR214013.1"/>
</dbReference>
<evidence type="ECO:0000313" key="4">
    <source>
        <dbReference type="EMBL" id="VEP14559.1"/>
    </source>
</evidence>
<keyword evidence="5" id="KW-1185">Reference proteome</keyword>